<accession>A0A1D2VKD4</accession>
<dbReference type="InterPro" id="IPR000979">
    <property type="entry name" value="Phosphodiesterase_MJ0936/Vps29"/>
</dbReference>
<evidence type="ECO:0000256" key="1">
    <source>
        <dbReference type="ARBA" id="ARBA00005945"/>
    </source>
</evidence>
<feature type="region of interest" description="Disordered" evidence="6">
    <location>
        <begin position="149"/>
        <end position="223"/>
    </location>
</feature>
<dbReference type="GO" id="GO:0030906">
    <property type="term" value="C:retromer, cargo-selective complex"/>
    <property type="evidence" value="ECO:0007669"/>
    <property type="project" value="EnsemblFungi"/>
</dbReference>
<dbReference type="FunCoup" id="A0A1D2VKD4">
    <property type="interactions" value="1087"/>
</dbReference>
<dbReference type="InterPro" id="IPR029052">
    <property type="entry name" value="Metallo-depent_PP-like"/>
</dbReference>
<dbReference type="GO" id="GO:0005829">
    <property type="term" value="C:cytosol"/>
    <property type="evidence" value="ECO:0007669"/>
    <property type="project" value="GOC"/>
</dbReference>
<feature type="compositionally biased region" description="Basic and acidic residues" evidence="6">
    <location>
        <begin position="191"/>
        <end position="204"/>
    </location>
</feature>
<dbReference type="Gene3D" id="3.60.21.10">
    <property type="match status" value="2"/>
</dbReference>
<evidence type="ECO:0000259" key="7">
    <source>
        <dbReference type="Pfam" id="PF12850"/>
    </source>
</evidence>
<comment type="similarity">
    <text evidence="1 5">Belongs to the VPS29 family.</text>
</comment>
<evidence type="ECO:0000256" key="6">
    <source>
        <dbReference type="SAM" id="MobiDB-lite"/>
    </source>
</evidence>
<organism evidence="8 9">
    <name type="scientific">Ascoidea rubescens DSM 1968</name>
    <dbReference type="NCBI Taxonomy" id="1344418"/>
    <lineage>
        <taxon>Eukaryota</taxon>
        <taxon>Fungi</taxon>
        <taxon>Dikarya</taxon>
        <taxon>Ascomycota</taxon>
        <taxon>Saccharomycotina</taxon>
        <taxon>Saccharomycetes</taxon>
        <taxon>Ascoideaceae</taxon>
        <taxon>Ascoidea</taxon>
    </lineage>
</organism>
<name>A0A1D2VKD4_9ASCO</name>
<dbReference type="GO" id="GO:0140312">
    <property type="term" value="F:cargo adaptor activity"/>
    <property type="evidence" value="ECO:0007669"/>
    <property type="project" value="EnsemblFungi"/>
</dbReference>
<dbReference type="OrthoDB" id="10258130at2759"/>
<gene>
    <name evidence="8" type="ORF">ASCRUDRAFT_45265</name>
</gene>
<evidence type="ECO:0000313" key="8">
    <source>
        <dbReference type="EMBL" id="ODV62059.1"/>
    </source>
</evidence>
<dbReference type="AlphaFoldDB" id="A0A1D2VKD4"/>
<dbReference type="STRING" id="1344418.A0A1D2VKD4"/>
<sequence length="263" mass="29769">MLILAIGDLHIPERAIDLPLKFKKLLTPGKIQQVLCLGNVISSITTLEFLKKISKDFQLVKGEYDIDNYNTGSSSVANNDQLRIGVLNGFNIVPQNDPLSLLIQARQMDCDILLWGGTHRVEAYTLDGKFFINPGSATGAYLTREIEDDDDYDDEDEDENDNDEDDEIDEERYKETQKNSKDGKNSAISNDKSKKDKTTFKESDSNSDIDSDSSESEFEDEDELIEPIPSFCLLDVQGSVCTLYIYTYIDDEVKVDKVTYRKE</sequence>
<dbReference type="InParanoid" id="A0A1D2VKD4"/>
<dbReference type="GO" id="GO:0005768">
    <property type="term" value="C:endosome"/>
    <property type="evidence" value="ECO:0007669"/>
    <property type="project" value="EnsemblFungi"/>
</dbReference>
<feature type="domain" description="Calcineurin-like phosphoesterase" evidence="7">
    <location>
        <begin position="1"/>
        <end position="140"/>
    </location>
</feature>
<evidence type="ECO:0000256" key="4">
    <source>
        <dbReference type="ARBA" id="ARBA00022927"/>
    </source>
</evidence>
<evidence type="ECO:0000256" key="2">
    <source>
        <dbReference type="ARBA" id="ARBA00017767"/>
    </source>
</evidence>
<keyword evidence="4" id="KW-0653">Protein transport</keyword>
<dbReference type="NCBIfam" id="TIGR00040">
    <property type="entry name" value="yfcE"/>
    <property type="match status" value="1"/>
</dbReference>
<dbReference type="Proteomes" id="UP000095038">
    <property type="component" value="Unassembled WGS sequence"/>
</dbReference>
<dbReference type="EMBL" id="KV454478">
    <property type="protein sequence ID" value="ODV62059.1"/>
    <property type="molecule type" value="Genomic_DNA"/>
</dbReference>
<dbReference type="InterPro" id="IPR024654">
    <property type="entry name" value="Calcineurin-like_PHP_lpxH"/>
</dbReference>
<dbReference type="CDD" id="cd07394">
    <property type="entry name" value="MPP_Vps29"/>
    <property type="match status" value="1"/>
</dbReference>
<feature type="compositionally biased region" description="Acidic residues" evidence="6">
    <location>
        <begin position="205"/>
        <end position="223"/>
    </location>
</feature>
<feature type="compositionally biased region" description="Acidic residues" evidence="6">
    <location>
        <begin position="149"/>
        <end position="170"/>
    </location>
</feature>
<proteinExistence type="inferred from homology"/>
<dbReference type="SUPFAM" id="SSF56300">
    <property type="entry name" value="Metallo-dependent phosphatases"/>
    <property type="match status" value="1"/>
</dbReference>
<dbReference type="InterPro" id="IPR028661">
    <property type="entry name" value="Vps29"/>
</dbReference>
<evidence type="ECO:0000256" key="5">
    <source>
        <dbReference type="RuleBase" id="RU362040"/>
    </source>
</evidence>
<evidence type="ECO:0000313" key="9">
    <source>
        <dbReference type="Proteomes" id="UP000095038"/>
    </source>
</evidence>
<dbReference type="GO" id="GO:0015031">
    <property type="term" value="P:protein transport"/>
    <property type="evidence" value="ECO:0007669"/>
    <property type="project" value="UniProtKB-KW"/>
</dbReference>
<dbReference type="GeneID" id="30964687"/>
<keyword evidence="9" id="KW-1185">Reference proteome</keyword>
<dbReference type="GO" id="GO:0042147">
    <property type="term" value="P:retrograde transport, endosome to Golgi"/>
    <property type="evidence" value="ECO:0007669"/>
    <property type="project" value="EnsemblFungi"/>
</dbReference>
<reference evidence="9" key="1">
    <citation type="submission" date="2016-05" db="EMBL/GenBank/DDBJ databases">
        <title>Comparative genomics of biotechnologically important yeasts.</title>
        <authorList>
            <consortium name="DOE Joint Genome Institute"/>
            <person name="Riley R."/>
            <person name="Haridas S."/>
            <person name="Wolfe K.H."/>
            <person name="Lopes M.R."/>
            <person name="Hittinger C.T."/>
            <person name="Goker M."/>
            <person name="Salamov A."/>
            <person name="Wisecaver J."/>
            <person name="Long T.M."/>
            <person name="Aerts A.L."/>
            <person name="Barry K."/>
            <person name="Choi C."/>
            <person name="Clum A."/>
            <person name="Coughlan A.Y."/>
            <person name="Deshpande S."/>
            <person name="Douglass A.P."/>
            <person name="Hanson S.J."/>
            <person name="Klenk H.-P."/>
            <person name="Labutti K."/>
            <person name="Lapidus A."/>
            <person name="Lindquist E."/>
            <person name="Lipzen A."/>
            <person name="Meier-Kolthoff J.P."/>
            <person name="Ohm R.A."/>
            <person name="Otillar R.P."/>
            <person name="Pangilinan J."/>
            <person name="Peng Y."/>
            <person name="Rokas A."/>
            <person name="Rosa C.A."/>
            <person name="Scheuner C."/>
            <person name="Sibirny A.A."/>
            <person name="Slot J.C."/>
            <person name="Stielow J.B."/>
            <person name="Sun H."/>
            <person name="Kurtzman C.P."/>
            <person name="Blackwell M."/>
            <person name="Grigoriev I.V."/>
            <person name="Jeffries T.W."/>
        </authorList>
    </citation>
    <scope>NUCLEOTIDE SEQUENCE [LARGE SCALE GENOMIC DNA]</scope>
    <source>
        <strain evidence="9">DSM 1968</strain>
    </source>
</reference>
<dbReference type="GO" id="GO:0170071">
    <property type="term" value="C:CROP complex"/>
    <property type="evidence" value="ECO:0007669"/>
    <property type="project" value="EnsemblFungi"/>
</dbReference>
<dbReference type="RefSeq" id="XP_020048366.1">
    <property type="nucleotide sequence ID" value="XM_020191051.1"/>
</dbReference>
<keyword evidence="3" id="KW-0813">Transport</keyword>
<dbReference type="Pfam" id="PF12850">
    <property type="entry name" value="Metallophos_2"/>
    <property type="match status" value="1"/>
</dbReference>
<dbReference type="PANTHER" id="PTHR11124">
    <property type="entry name" value="VACUOLAR SORTING PROTEIN VPS29"/>
    <property type="match status" value="1"/>
</dbReference>
<protein>
    <recommendedName>
        <fullName evidence="2 5">Vacuolar protein sorting-associated protein 29</fullName>
    </recommendedName>
</protein>
<feature type="compositionally biased region" description="Basic and acidic residues" evidence="6">
    <location>
        <begin position="171"/>
        <end position="184"/>
    </location>
</feature>
<evidence type="ECO:0000256" key="3">
    <source>
        <dbReference type="ARBA" id="ARBA00022448"/>
    </source>
</evidence>